<evidence type="ECO:0000313" key="3">
    <source>
        <dbReference type="EMBL" id="PKK89989.1"/>
    </source>
</evidence>
<evidence type="ECO:0000259" key="2">
    <source>
        <dbReference type="Pfam" id="PF01979"/>
    </source>
</evidence>
<name>A0A2N1PNU2_9BACT</name>
<comment type="caution">
    <text evidence="3">The sequence shown here is derived from an EMBL/GenBank/DDBJ whole genome shotgun (WGS) entry which is preliminary data.</text>
</comment>
<evidence type="ECO:0000313" key="4">
    <source>
        <dbReference type="Proteomes" id="UP000233256"/>
    </source>
</evidence>
<protein>
    <recommendedName>
        <fullName evidence="2">Amidohydrolase-related domain-containing protein</fullName>
    </recommendedName>
</protein>
<dbReference type="EMBL" id="PGXC01000009">
    <property type="protein sequence ID" value="PKK89989.1"/>
    <property type="molecule type" value="Genomic_DNA"/>
</dbReference>
<dbReference type="Gene3D" id="2.30.40.10">
    <property type="entry name" value="Urease, subunit C, domain 1"/>
    <property type="match status" value="1"/>
</dbReference>
<dbReference type="SUPFAM" id="SSF51556">
    <property type="entry name" value="Metallo-dependent hydrolases"/>
    <property type="match status" value="1"/>
</dbReference>
<dbReference type="Pfam" id="PF01979">
    <property type="entry name" value="Amidohydro_1"/>
    <property type="match status" value="1"/>
</dbReference>
<dbReference type="InterPro" id="IPR032466">
    <property type="entry name" value="Metal_Hydrolase"/>
</dbReference>
<dbReference type="PANTHER" id="PTHR43794:SF11">
    <property type="entry name" value="AMIDOHYDROLASE-RELATED DOMAIN-CONTAINING PROTEIN"/>
    <property type="match status" value="1"/>
</dbReference>
<dbReference type="PANTHER" id="PTHR43794">
    <property type="entry name" value="AMINOHYDROLASE SSNA-RELATED"/>
    <property type="match status" value="1"/>
</dbReference>
<dbReference type="GO" id="GO:0016810">
    <property type="term" value="F:hydrolase activity, acting on carbon-nitrogen (but not peptide) bonds"/>
    <property type="evidence" value="ECO:0007669"/>
    <property type="project" value="InterPro"/>
</dbReference>
<dbReference type="SUPFAM" id="SSF51338">
    <property type="entry name" value="Composite domain of metallo-dependent hydrolases"/>
    <property type="match status" value="1"/>
</dbReference>
<sequence length="498" mass="55263">MKNVSLPRPATRYTVVRAEFLIPVSDHHGRQSRIHDGYVLTEGSTITEAGPFSEEIRARIISQCGSDLTVVGGRGSEGKEIPMLRAAILPGFVKAHGHDHESPIIGVAKDCPLTEWLDEAVNLFTGFMNEDRAILEEKFGKSPNLVTYLKARVDDIWYGITTNMVHHCNHNKYRVEEIVTANLMAGTKMIVAVGSQDRNYDDRILDIPHNVAVERLDNYLAQFGGSERTWIIPGPDQFFSNGPDILKALKKWSRDHGTLIHIHSSEEPNTTKWFRETYGMTPIQYADSIGFLDENTILAHQVNNTDEDLEIIRRTGAKVVHNPLANTILGSGMPPVPRMMEMGIPVAISTDGSGSADFQNIICAARLASEYQKAVLKDAHVLPAHQVLEMITAIPAEFLRLNTGQIAPGRDADLVVLDISKPNMTPSYLENIVENIIWAADGSEARWVMANGVMVKDDNVLTTLDLDQILSEVQELAELFIEYKKKARKISGTGAHKE</sequence>
<dbReference type="InterPro" id="IPR011059">
    <property type="entry name" value="Metal-dep_hydrolase_composite"/>
</dbReference>
<dbReference type="AlphaFoldDB" id="A0A2N1PNU2"/>
<dbReference type="InterPro" id="IPR006680">
    <property type="entry name" value="Amidohydro-rel"/>
</dbReference>
<dbReference type="Proteomes" id="UP000233256">
    <property type="component" value="Unassembled WGS sequence"/>
</dbReference>
<proteinExistence type="predicted"/>
<keyword evidence="1" id="KW-0378">Hydrolase</keyword>
<dbReference type="InterPro" id="IPR050287">
    <property type="entry name" value="MTA/SAH_deaminase"/>
</dbReference>
<feature type="domain" description="Amidohydrolase-related" evidence="2">
    <location>
        <begin position="88"/>
        <end position="429"/>
    </location>
</feature>
<gene>
    <name evidence="3" type="ORF">CVV64_11725</name>
</gene>
<dbReference type="Gene3D" id="3.20.20.140">
    <property type="entry name" value="Metal-dependent hydrolases"/>
    <property type="match status" value="1"/>
</dbReference>
<accession>A0A2N1PNU2</accession>
<organism evidence="3 4">
    <name type="scientific">Candidatus Wallbacteria bacterium HGW-Wallbacteria-1</name>
    <dbReference type="NCBI Taxonomy" id="2013854"/>
    <lineage>
        <taxon>Bacteria</taxon>
        <taxon>Candidatus Walliibacteriota</taxon>
    </lineage>
</organism>
<evidence type="ECO:0000256" key="1">
    <source>
        <dbReference type="ARBA" id="ARBA00022801"/>
    </source>
</evidence>
<reference evidence="3 4" key="1">
    <citation type="journal article" date="2017" name="ISME J.">
        <title>Potential for microbial H2 and metal transformations associated with novel bacteria and archaea in deep terrestrial subsurface sediments.</title>
        <authorList>
            <person name="Hernsdorf A.W."/>
            <person name="Amano Y."/>
            <person name="Miyakawa K."/>
            <person name="Ise K."/>
            <person name="Suzuki Y."/>
            <person name="Anantharaman K."/>
            <person name="Probst A."/>
            <person name="Burstein D."/>
            <person name="Thomas B.C."/>
            <person name="Banfield J.F."/>
        </authorList>
    </citation>
    <scope>NUCLEOTIDE SEQUENCE [LARGE SCALE GENOMIC DNA]</scope>
    <source>
        <strain evidence="3">HGW-Wallbacteria-1</strain>
    </source>
</reference>